<protein>
    <submittedName>
        <fullName evidence="2">CRISPR-associated protein Csd1</fullName>
    </submittedName>
</protein>
<dbReference type="Pfam" id="PF09709">
    <property type="entry name" value="Cas_Csd1"/>
    <property type="match status" value="1"/>
</dbReference>
<gene>
    <name evidence="2" type="ORF">HNR12_004517</name>
</gene>
<evidence type="ECO:0000256" key="1">
    <source>
        <dbReference type="SAM" id="MobiDB-lite"/>
    </source>
</evidence>
<accession>A0A853BTD1</accession>
<reference evidence="2 3" key="1">
    <citation type="submission" date="2020-07" db="EMBL/GenBank/DDBJ databases">
        <title>Sequencing the genomes of 1000 actinobacteria strains.</title>
        <authorList>
            <person name="Klenk H.-P."/>
        </authorList>
    </citation>
    <scope>NUCLEOTIDE SEQUENCE [LARGE SCALE GENOMIC DNA]</scope>
    <source>
        <strain evidence="2 3">DSM 45927</strain>
    </source>
</reference>
<dbReference type="Proteomes" id="UP000575985">
    <property type="component" value="Unassembled WGS sequence"/>
</dbReference>
<organism evidence="2 3">
    <name type="scientific">Streptomonospora nanhaiensis</name>
    <dbReference type="NCBI Taxonomy" id="1323731"/>
    <lineage>
        <taxon>Bacteria</taxon>
        <taxon>Bacillati</taxon>
        <taxon>Actinomycetota</taxon>
        <taxon>Actinomycetes</taxon>
        <taxon>Streptosporangiales</taxon>
        <taxon>Nocardiopsidaceae</taxon>
        <taxon>Streptomonospora</taxon>
    </lineage>
</organism>
<evidence type="ECO:0000313" key="2">
    <source>
        <dbReference type="EMBL" id="NYI98240.1"/>
    </source>
</evidence>
<evidence type="ECO:0000313" key="3">
    <source>
        <dbReference type="Proteomes" id="UP000575985"/>
    </source>
</evidence>
<sequence length="606" mass="66513">MLLKALADHAPHVADLPPAHYRPRTVRWCLTIDTHGRPQGTDEQGRPVLSDLADADRRAGVVLNAPYVYRSGAKPPPTLLVDTLEYVLGVPKGESEKAVQEALRRNTAYIDLLSVWAERAGGDEAARAVRVFFTRGLHRATVLPEGAKPSDLVALSVVGHPWPHLAPAAQQTWRATVAARKSGRAGTGRCLSCNQDRPLLDSLPEPVKAGLIPVPIGRGRDAQLVSVNTSAQGRGGRIQLADIPLCEACGAGSTAVLNALLANPSHRYRMPDSVLVWWLKEPLDLGLMDTLLNAEPSDVAAVFAELERPRRGSGAAGVEANRFYAATLAANQSRVVVREWIDIALPQALERVAAWFGDHQIADWRGDQPRPVPVWLLARCLGRGTATAQGWRYTKDSEPDDAHRRLLHAALHHTAPPLALLSHLNQRIGADGRVDHPRAALLRLFYNRAFATDNERVPPVLDENRTDPAYVAGRLFAVLESLQYRALRDPDTGQGPNSTIADKVLSSAKSTPRARMEPLLDKSQAHLRRLRTSGAPKDRAAHHAYFRTICELHDLLEHPLPEVLDQQGQSLFSLGYYQQHSHDQRQRRTHANANANGEGTDQEDQP</sequence>
<dbReference type="EMBL" id="JACCFO010000001">
    <property type="protein sequence ID" value="NYI98240.1"/>
    <property type="molecule type" value="Genomic_DNA"/>
</dbReference>
<name>A0A853BTD1_9ACTN</name>
<feature type="region of interest" description="Disordered" evidence="1">
    <location>
        <begin position="578"/>
        <end position="606"/>
    </location>
</feature>
<keyword evidence="3" id="KW-1185">Reference proteome</keyword>
<comment type="caution">
    <text evidence="2">The sequence shown here is derived from an EMBL/GenBank/DDBJ whole genome shotgun (WGS) entry which is preliminary data.</text>
</comment>
<proteinExistence type="predicted"/>
<dbReference type="NCBIfam" id="TIGR01863">
    <property type="entry name" value="cas_Csd1"/>
    <property type="match status" value="1"/>
</dbReference>
<dbReference type="RefSeq" id="WP_179769429.1">
    <property type="nucleotide sequence ID" value="NZ_JACCFO010000001.1"/>
</dbReference>
<dbReference type="AlphaFoldDB" id="A0A853BTD1"/>
<dbReference type="InterPro" id="IPR010144">
    <property type="entry name" value="CRISPR-assoc_prot_Csd1-typ"/>
</dbReference>